<protein>
    <submittedName>
        <fullName evidence="1">Uncharacterized protein</fullName>
    </submittedName>
</protein>
<evidence type="ECO:0000313" key="2">
    <source>
        <dbReference type="Proteomes" id="UP000214646"/>
    </source>
</evidence>
<accession>A0A225D8S5</accession>
<keyword evidence="2" id="KW-1185">Reference proteome</keyword>
<organism evidence="1 2">
    <name type="scientific">Fimbriiglobus ruber</name>
    <dbReference type="NCBI Taxonomy" id="1908690"/>
    <lineage>
        <taxon>Bacteria</taxon>
        <taxon>Pseudomonadati</taxon>
        <taxon>Planctomycetota</taxon>
        <taxon>Planctomycetia</taxon>
        <taxon>Gemmatales</taxon>
        <taxon>Gemmataceae</taxon>
        <taxon>Fimbriiglobus</taxon>
    </lineage>
</organism>
<reference evidence="2" key="1">
    <citation type="submission" date="2017-06" db="EMBL/GenBank/DDBJ databases">
        <title>Genome analysis of Fimbriiglobus ruber SP5, the first member of the order Planctomycetales with confirmed chitinolytic capability.</title>
        <authorList>
            <person name="Ravin N.V."/>
            <person name="Rakitin A.L."/>
            <person name="Ivanova A.A."/>
            <person name="Beletsky A.V."/>
            <person name="Kulichevskaya I.S."/>
            <person name="Mardanov A.V."/>
            <person name="Dedysh S.N."/>
        </authorList>
    </citation>
    <scope>NUCLEOTIDE SEQUENCE [LARGE SCALE GENOMIC DNA]</scope>
    <source>
        <strain evidence="2">SP5</strain>
    </source>
</reference>
<comment type="caution">
    <text evidence="1">The sequence shown here is derived from an EMBL/GenBank/DDBJ whole genome shotgun (WGS) entry which is preliminary data.</text>
</comment>
<dbReference type="Proteomes" id="UP000214646">
    <property type="component" value="Unassembled WGS sequence"/>
</dbReference>
<sequence length="217" mass="23774">MIFAPALETFSSDERLEAYLGVFHSYVNGTMPPSPRGAGIGSEFTLADMGAMGLIGNHILLAAALERASGTFFRFQKATARISDIVLTNPGNPDRDPLMGIARHCPRGKDVSDSSFACNIKHAIKDVFLFDQTKHHHRVSEVGNRCYQTWSLVRGIVRTVGYAVLRDVPPKPPHGVRITKQFRTLFLESKAVEAEENARVTELIDQLVALAGKGGEL</sequence>
<gene>
    <name evidence="1" type="ORF">FRUB_09780</name>
</gene>
<proteinExistence type="predicted"/>
<evidence type="ECO:0000313" key="1">
    <source>
        <dbReference type="EMBL" id="OWK34938.1"/>
    </source>
</evidence>
<name>A0A225D8S5_9BACT</name>
<dbReference type="EMBL" id="NIDE01000019">
    <property type="protein sequence ID" value="OWK34938.1"/>
    <property type="molecule type" value="Genomic_DNA"/>
</dbReference>
<dbReference type="AlphaFoldDB" id="A0A225D8S5"/>
<dbReference type="RefSeq" id="WP_088260158.1">
    <property type="nucleotide sequence ID" value="NZ_NIDE01000019.1"/>
</dbReference>